<keyword evidence="2" id="KW-1185">Reference proteome</keyword>
<gene>
    <name evidence="1" type="ORF">PanWU01x14_219150</name>
</gene>
<evidence type="ECO:0000313" key="1">
    <source>
        <dbReference type="EMBL" id="PON51057.1"/>
    </source>
</evidence>
<evidence type="ECO:0000313" key="2">
    <source>
        <dbReference type="Proteomes" id="UP000237105"/>
    </source>
</evidence>
<comment type="caution">
    <text evidence="1">The sequence shown here is derived from an EMBL/GenBank/DDBJ whole genome shotgun (WGS) entry which is preliminary data.</text>
</comment>
<protein>
    <submittedName>
        <fullName evidence="1">Uncharacterized protein</fullName>
    </submittedName>
</protein>
<organism evidence="1 2">
    <name type="scientific">Parasponia andersonii</name>
    <name type="common">Sponia andersonii</name>
    <dbReference type="NCBI Taxonomy" id="3476"/>
    <lineage>
        <taxon>Eukaryota</taxon>
        <taxon>Viridiplantae</taxon>
        <taxon>Streptophyta</taxon>
        <taxon>Embryophyta</taxon>
        <taxon>Tracheophyta</taxon>
        <taxon>Spermatophyta</taxon>
        <taxon>Magnoliopsida</taxon>
        <taxon>eudicotyledons</taxon>
        <taxon>Gunneridae</taxon>
        <taxon>Pentapetalae</taxon>
        <taxon>rosids</taxon>
        <taxon>fabids</taxon>
        <taxon>Rosales</taxon>
        <taxon>Cannabaceae</taxon>
        <taxon>Parasponia</taxon>
    </lineage>
</organism>
<dbReference type="EMBL" id="JXTB01000238">
    <property type="protein sequence ID" value="PON51057.1"/>
    <property type="molecule type" value="Genomic_DNA"/>
</dbReference>
<proteinExistence type="predicted"/>
<name>A0A2P5BQI1_PARAD</name>
<reference evidence="2" key="1">
    <citation type="submission" date="2016-06" db="EMBL/GenBank/DDBJ databases">
        <title>Parallel loss of symbiosis genes in relatives of nitrogen-fixing non-legume Parasponia.</title>
        <authorList>
            <person name="Van Velzen R."/>
            <person name="Holmer R."/>
            <person name="Bu F."/>
            <person name="Rutten L."/>
            <person name="Van Zeijl A."/>
            <person name="Liu W."/>
            <person name="Santuari L."/>
            <person name="Cao Q."/>
            <person name="Sharma T."/>
            <person name="Shen D."/>
            <person name="Roswanjaya Y."/>
            <person name="Wardhani T."/>
            <person name="Kalhor M.S."/>
            <person name="Jansen J."/>
            <person name="Van den Hoogen J."/>
            <person name="Gungor B."/>
            <person name="Hartog M."/>
            <person name="Hontelez J."/>
            <person name="Verver J."/>
            <person name="Yang W.-C."/>
            <person name="Schijlen E."/>
            <person name="Repin R."/>
            <person name="Schilthuizen M."/>
            <person name="Schranz E."/>
            <person name="Heidstra R."/>
            <person name="Miyata K."/>
            <person name="Fedorova E."/>
            <person name="Kohlen W."/>
            <person name="Bisseling T."/>
            <person name="Smit S."/>
            <person name="Geurts R."/>
        </authorList>
    </citation>
    <scope>NUCLEOTIDE SEQUENCE [LARGE SCALE GENOMIC DNA]</scope>
    <source>
        <strain evidence="2">cv. WU1-14</strain>
    </source>
</reference>
<dbReference type="Proteomes" id="UP000237105">
    <property type="component" value="Unassembled WGS sequence"/>
</dbReference>
<dbReference type="AlphaFoldDB" id="A0A2P5BQI1"/>
<accession>A0A2P5BQI1</accession>
<sequence length="100" mass="11471">MHISIRINKVNAKACFRIWQFCHILTCVQGNLFQQVEPKQKAYKVNSVAEFKGTHQAKHQLSIQSHLLHSSSILILKMSSTKRTKTSPNCRHLLLNTTVM</sequence>